<organism evidence="1 2">
    <name type="scientific">Nostoc cf. commune SO-36</name>
    <dbReference type="NCBI Taxonomy" id="449208"/>
    <lineage>
        <taxon>Bacteria</taxon>
        <taxon>Bacillati</taxon>
        <taxon>Cyanobacteriota</taxon>
        <taxon>Cyanophyceae</taxon>
        <taxon>Nostocales</taxon>
        <taxon>Nostocaceae</taxon>
        <taxon>Nostoc</taxon>
    </lineage>
</organism>
<name>A0ABM7YZZ5_NOSCO</name>
<accession>A0ABM7YZZ5</accession>
<evidence type="ECO:0000313" key="1">
    <source>
        <dbReference type="EMBL" id="BDI16280.1"/>
    </source>
</evidence>
<sequence>MFAYYEWGVGKVVNLRLKAKVLERYYLGNGFKVAIVVNQKQIIFQSSLSNAAIDWAANGKPLTAQVTVNTGSRLPRINRGFNIILCFEVGGEESPFLLVQATLKQFKLSESGE</sequence>
<protein>
    <submittedName>
        <fullName evidence="1">Uncharacterized protein</fullName>
    </submittedName>
</protein>
<reference evidence="1" key="1">
    <citation type="submission" date="2022-04" db="EMBL/GenBank/DDBJ databases">
        <title>Complete genome sequence of a cyanobacterium, Nostoc sp. SO-36, isolated in Antarctica.</title>
        <authorList>
            <person name="Kanesaki Y."/>
            <person name="Effendi D."/>
            <person name="Sakamoto T."/>
            <person name="Ohtani S."/>
            <person name="Awai K."/>
        </authorList>
    </citation>
    <scope>NUCLEOTIDE SEQUENCE</scope>
    <source>
        <strain evidence="1">SO-36</strain>
    </source>
</reference>
<proteinExistence type="predicted"/>
<gene>
    <name evidence="1" type="ORF">ANSO36C_20820</name>
</gene>
<dbReference type="Proteomes" id="UP001055453">
    <property type="component" value="Chromosome"/>
</dbReference>
<evidence type="ECO:0000313" key="2">
    <source>
        <dbReference type="Proteomes" id="UP001055453"/>
    </source>
</evidence>
<dbReference type="EMBL" id="AP025732">
    <property type="protein sequence ID" value="BDI16280.1"/>
    <property type="molecule type" value="Genomic_DNA"/>
</dbReference>
<keyword evidence="2" id="KW-1185">Reference proteome</keyword>